<comment type="caution">
    <text evidence="2">The sequence shown here is derived from an EMBL/GenBank/DDBJ whole genome shotgun (WGS) entry which is preliminary data.</text>
</comment>
<dbReference type="EMBL" id="NEVH01004957">
    <property type="protein sequence ID" value="PNF39305.1"/>
    <property type="molecule type" value="Genomic_DNA"/>
</dbReference>
<evidence type="ECO:0000313" key="3">
    <source>
        <dbReference type="Proteomes" id="UP000235965"/>
    </source>
</evidence>
<sequence>MDVFVSPVMDDFLCVVSGVLITLSGPNFIATVDCGILFMFLLSLSLLYILLYSLV</sequence>
<evidence type="ECO:0000256" key="1">
    <source>
        <dbReference type="SAM" id="Phobius"/>
    </source>
</evidence>
<keyword evidence="1" id="KW-1133">Transmembrane helix</keyword>
<evidence type="ECO:0000313" key="2">
    <source>
        <dbReference type="EMBL" id="PNF39305.1"/>
    </source>
</evidence>
<dbReference type="Proteomes" id="UP000235965">
    <property type="component" value="Unassembled WGS sequence"/>
</dbReference>
<reference evidence="2 3" key="1">
    <citation type="submission" date="2017-12" db="EMBL/GenBank/DDBJ databases">
        <title>Hemimetabolous genomes reveal molecular basis of termite eusociality.</title>
        <authorList>
            <person name="Harrison M.C."/>
            <person name="Jongepier E."/>
            <person name="Robertson H.M."/>
            <person name="Arning N."/>
            <person name="Bitard-Feildel T."/>
            <person name="Chao H."/>
            <person name="Childers C.P."/>
            <person name="Dinh H."/>
            <person name="Doddapaneni H."/>
            <person name="Dugan S."/>
            <person name="Gowin J."/>
            <person name="Greiner C."/>
            <person name="Han Y."/>
            <person name="Hu H."/>
            <person name="Hughes D.S.T."/>
            <person name="Huylmans A.-K."/>
            <person name="Kemena C."/>
            <person name="Kremer L.P.M."/>
            <person name="Lee S.L."/>
            <person name="Lopez-Ezquerra A."/>
            <person name="Mallet L."/>
            <person name="Monroy-Kuhn J.M."/>
            <person name="Moser A."/>
            <person name="Murali S.C."/>
            <person name="Muzny D.M."/>
            <person name="Otani S."/>
            <person name="Piulachs M.-D."/>
            <person name="Poelchau M."/>
            <person name="Qu J."/>
            <person name="Schaub F."/>
            <person name="Wada-Katsumata A."/>
            <person name="Worley K.C."/>
            <person name="Xie Q."/>
            <person name="Ylla G."/>
            <person name="Poulsen M."/>
            <person name="Gibbs R.A."/>
            <person name="Schal C."/>
            <person name="Richards S."/>
            <person name="Belles X."/>
            <person name="Korb J."/>
            <person name="Bornberg-Bauer E."/>
        </authorList>
    </citation>
    <scope>NUCLEOTIDE SEQUENCE [LARGE SCALE GENOMIC DNA]</scope>
    <source>
        <tissue evidence="2">Whole body</tissue>
    </source>
</reference>
<name>A0A2J7REP5_9NEOP</name>
<organism evidence="2 3">
    <name type="scientific">Cryptotermes secundus</name>
    <dbReference type="NCBI Taxonomy" id="105785"/>
    <lineage>
        <taxon>Eukaryota</taxon>
        <taxon>Metazoa</taxon>
        <taxon>Ecdysozoa</taxon>
        <taxon>Arthropoda</taxon>
        <taxon>Hexapoda</taxon>
        <taxon>Insecta</taxon>
        <taxon>Pterygota</taxon>
        <taxon>Neoptera</taxon>
        <taxon>Polyneoptera</taxon>
        <taxon>Dictyoptera</taxon>
        <taxon>Blattodea</taxon>
        <taxon>Blattoidea</taxon>
        <taxon>Termitoidae</taxon>
        <taxon>Kalotermitidae</taxon>
        <taxon>Cryptotermitinae</taxon>
        <taxon>Cryptotermes</taxon>
    </lineage>
</organism>
<proteinExistence type="predicted"/>
<protein>
    <submittedName>
        <fullName evidence="2">Uncharacterized protein</fullName>
    </submittedName>
</protein>
<keyword evidence="3" id="KW-1185">Reference proteome</keyword>
<dbReference type="InParanoid" id="A0A2J7REP5"/>
<keyword evidence="1" id="KW-0472">Membrane</keyword>
<dbReference type="AlphaFoldDB" id="A0A2J7REP5"/>
<accession>A0A2J7REP5</accession>
<feature type="transmembrane region" description="Helical" evidence="1">
    <location>
        <begin position="36"/>
        <end position="54"/>
    </location>
</feature>
<gene>
    <name evidence="2" type="ORF">B7P43_G16554</name>
</gene>
<keyword evidence="1" id="KW-0812">Transmembrane</keyword>